<organism evidence="1">
    <name type="scientific">bioreactor metagenome</name>
    <dbReference type="NCBI Taxonomy" id="1076179"/>
    <lineage>
        <taxon>unclassified sequences</taxon>
        <taxon>metagenomes</taxon>
        <taxon>ecological metagenomes</taxon>
    </lineage>
</organism>
<sequence>MKCELGVFSAGDDDPLKPLRALPALRGGKHIIAAVGPVIIRIQAQTGRVGRAVQLCPLAAQKSAPDAADFLHHIRRVIADASPHAYHRAGLQLYDLIFHTLHPFVFAEAAGTALFVL</sequence>
<dbReference type="AlphaFoldDB" id="A0A645FB08"/>
<name>A0A645FB08_9ZZZZ</name>
<accession>A0A645FB08</accession>
<reference evidence="1" key="1">
    <citation type="submission" date="2019-08" db="EMBL/GenBank/DDBJ databases">
        <authorList>
            <person name="Kucharzyk K."/>
            <person name="Murdoch R.W."/>
            <person name="Higgins S."/>
            <person name="Loffler F."/>
        </authorList>
    </citation>
    <scope>NUCLEOTIDE SEQUENCE</scope>
</reference>
<proteinExistence type="predicted"/>
<dbReference type="EMBL" id="VSSQ01055769">
    <property type="protein sequence ID" value="MPN09643.1"/>
    <property type="molecule type" value="Genomic_DNA"/>
</dbReference>
<protein>
    <submittedName>
        <fullName evidence="1">Uncharacterized protein</fullName>
    </submittedName>
</protein>
<evidence type="ECO:0000313" key="1">
    <source>
        <dbReference type="EMBL" id="MPN09643.1"/>
    </source>
</evidence>
<comment type="caution">
    <text evidence="1">The sequence shown here is derived from an EMBL/GenBank/DDBJ whole genome shotgun (WGS) entry which is preliminary data.</text>
</comment>
<gene>
    <name evidence="1" type="ORF">SDC9_156934</name>
</gene>